<dbReference type="InterPro" id="IPR012337">
    <property type="entry name" value="RNaseH-like_sf"/>
</dbReference>
<accession>A0A9D1MF90</accession>
<dbReference type="AlphaFoldDB" id="A0A9D1MF90"/>
<dbReference type="Pfam" id="PF00929">
    <property type="entry name" value="RNase_T"/>
    <property type="match status" value="1"/>
</dbReference>
<comment type="caution">
    <text evidence="2">The sequence shown here is derived from an EMBL/GenBank/DDBJ whole genome shotgun (WGS) entry which is preliminary data.</text>
</comment>
<dbReference type="GO" id="GO:0004527">
    <property type="term" value="F:exonuclease activity"/>
    <property type="evidence" value="ECO:0007669"/>
    <property type="project" value="UniProtKB-ARBA"/>
</dbReference>
<reference evidence="2" key="2">
    <citation type="journal article" date="2021" name="PeerJ">
        <title>Extensive microbial diversity within the chicken gut microbiome revealed by metagenomics and culture.</title>
        <authorList>
            <person name="Gilroy R."/>
            <person name="Ravi A."/>
            <person name="Getino M."/>
            <person name="Pursley I."/>
            <person name="Horton D.L."/>
            <person name="Alikhan N.F."/>
            <person name="Baker D."/>
            <person name="Gharbi K."/>
            <person name="Hall N."/>
            <person name="Watson M."/>
            <person name="Adriaenssens E.M."/>
            <person name="Foster-Nyarko E."/>
            <person name="Jarju S."/>
            <person name="Secka A."/>
            <person name="Antonio M."/>
            <person name="Oren A."/>
            <person name="Chaudhuri R.R."/>
            <person name="La Ragione R."/>
            <person name="Hildebrand F."/>
            <person name="Pallen M.J."/>
        </authorList>
    </citation>
    <scope>NUCLEOTIDE SEQUENCE</scope>
    <source>
        <strain evidence="2">11687</strain>
    </source>
</reference>
<evidence type="ECO:0000313" key="2">
    <source>
        <dbReference type="EMBL" id="HIU58992.1"/>
    </source>
</evidence>
<evidence type="ECO:0000259" key="1">
    <source>
        <dbReference type="SMART" id="SM00479"/>
    </source>
</evidence>
<dbReference type="Gene3D" id="3.30.420.10">
    <property type="entry name" value="Ribonuclease H-like superfamily/Ribonuclease H"/>
    <property type="match status" value="1"/>
</dbReference>
<dbReference type="GO" id="GO:0003676">
    <property type="term" value="F:nucleic acid binding"/>
    <property type="evidence" value="ECO:0007669"/>
    <property type="project" value="InterPro"/>
</dbReference>
<dbReference type="InterPro" id="IPR013520">
    <property type="entry name" value="Ribonucl_H"/>
</dbReference>
<proteinExistence type="predicted"/>
<dbReference type="EMBL" id="DVMZ01000071">
    <property type="protein sequence ID" value="HIU58992.1"/>
    <property type="molecule type" value="Genomic_DNA"/>
</dbReference>
<name>A0A9D1MF90_9FIRM</name>
<dbReference type="InterPro" id="IPR036397">
    <property type="entry name" value="RNaseH_sf"/>
</dbReference>
<reference evidence="2" key="1">
    <citation type="submission" date="2020-10" db="EMBL/GenBank/DDBJ databases">
        <authorList>
            <person name="Gilroy R."/>
        </authorList>
    </citation>
    <scope>NUCLEOTIDE SEQUENCE</scope>
    <source>
        <strain evidence="2">11687</strain>
    </source>
</reference>
<dbReference type="Proteomes" id="UP000824081">
    <property type="component" value="Unassembled WGS sequence"/>
</dbReference>
<dbReference type="SUPFAM" id="SSF53098">
    <property type="entry name" value="Ribonuclease H-like"/>
    <property type="match status" value="1"/>
</dbReference>
<dbReference type="SMART" id="SM00479">
    <property type="entry name" value="EXOIII"/>
    <property type="match status" value="1"/>
</dbReference>
<organism evidence="2 3">
    <name type="scientific">Candidatus Scatosoma pullistercoris</name>
    <dbReference type="NCBI Taxonomy" id="2840934"/>
    <lineage>
        <taxon>Bacteria</taxon>
        <taxon>Bacillati</taxon>
        <taxon>Bacillota</taxon>
        <taxon>Clostridia</taxon>
        <taxon>Candidatus Scatosoma</taxon>
    </lineage>
</organism>
<sequence>MKYLFFDIECASVFKNTAKICAFGYCLTDETFHILEKEDILVNPQGGFHLTDRKGSQGLVLPYEYKEFKKYPTFPELAPRIYALIQDPDTLAAGHATMNDVKYLNLETRRFSLPSFCFSFADTQFVYMNRIGVFNRQFGLGTIAEALGVQFTPHRAADDAYATMRVAEAMCREEGTDFPGLLAGYGIRPGRIENYEVVPPSSPAQQKYLSEVQAKKEAREAARQEFHRFFDREKRRRKKEGRLKNRTVCFSHLLEEDTDLSKRLLSAVFAEGGFYGFRAEECDVYVCFEGESGPRLRAVKERGVRLFTADEFSALFPKDPVQG</sequence>
<protein>
    <recommendedName>
        <fullName evidence="1">Exonuclease domain-containing protein</fullName>
    </recommendedName>
</protein>
<evidence type="ECO:0000313" key="3">
    <source>
        <dbReference type="Proteomes" id="UP000824081"/>
    </source>
</evidence>
<gene>
    <name evidence="2" type="ORF">IAC57_02710</name>
</gene>
<feature type="domain" description="Exonuclease" evidence="1">
    <location>
        <begin position="2"/>
        <end position="176"/>
    </location>
</feature>